<evidence type="ECO:0000256" key="6">
    <source>
        <dbReference type="SAM" id="Phobius"/>
    </source>
</evidence>
<dbReference type="GeneID" id="103368937"/>
<dbReference type="Proteomes" id="UP000694891">
    <property type="component" value="Unplaced"/>
</dbReference>
<evidence type="ECO:0000256" key="1">
    <source>
        <dbReference type="ARBA" id="ARBA00004370"/>
    </source>
</evidence>
<gene>
    <name evidence="9" type="primary">LOC103368937</name>
</gene>
<dbReference type="Gene3D" id="2.60.40.10">
    <property type="entry name" value="Immunoglobulins"/>
    <property type="match status" value="1"/>
</dbReference>
<name>A0A9Y4NEC0_9TELE</name>
<keyword evidence="2 7" id="KW-0732">Signal</keyword>
<keyword evidence="4" id="KW-0325">Glycoprotein</keyword>
<keyword evidence="3 6" id="KW-0472">Membrane</keyword>
<comment type="subcellular location">
    <subcellularLocation>
        <location evidence="1">Membrane</location>
    </subcellularLocation>
</comment>
<dbReference type="PANTHER" id="PTHR12080:SF80">
    <property type="entry name" value="IMMUNOGLOBULIN V-SET DOMAIN-CONTAINING PROTEIN"/>
    <property type="match status" value="1"/>
</dbReference>
<feature type="chain" id="PRO_5041279084" evidence="7">
    <location>
        <begin position="17"/>
        <end position="374"/>
    </location>
</feature>
<feature type="region of interest" description="Disordered" evidence="5">
    <location>
        <begin position="318"/>
        <end position="351"/>
    </location>
</feature>
<dbReference type="RefSeq" id="XP_008295707.1">
    <property type="nucleotide sequence ID" value="XM_008297485.1"/>
</dbReference>
<keyword evidence="8" id="KW-1185">Reference proteome</keyword>
<evidence type="ECO:0000256" key="4">
    <source>
        <dbReference type="ARBA" id="ARBA00023180"/>
    </source>
</evidence>
<reference evidence="9" key="1">
    <citation type="submission" date="2025-08" db="UniProtKB">
        <authorList>
            <consortium name="RefSeq"/>
        </authorList>
    </citation>
    <scope>IDENTIFICATION</scope>
</reference>
<dbReference type="GO" id="GO:0016020">
    <property type="term" value="C:membrane"/>
    <property type="evidence" value="ECO:0007669"/>
    <property type="project" value="UniProtKB-SubCell"/>
</dbReference>
<evidence type="ECO:0000313" key="9">
    <source>
        <dbReference type="RefSeq" id="XP_008295707.1"/>
    </source>
</evidence>
<dbReference type="InterPro" id="IPR015631">
    <property type="entry name" value="CD2/SLAM_rcpt"/>
</dbReference>
<dbReference type="InterPro" id="IPR013783">
    <property type="entry name" value="Ig-like_fold"/>
</dbReference>
<feature type="region of interest" description="Disordered" evidence="5">
    <location>
        <begin position="244"/>
        <end position="302"/>
    </location>
</feature>
<dbReference type="SUPFAM" id="SSF48726">
    <property type="entry name" value="Immunoglobulin"/>
    <property type="match status" value="1"/>
</dbReference>
<accession>A0A9Y4NEC0</accession>
<dbReference type="PANTHER" id="PTHR12080">
    <property type="entry name" value="SIGNALING LYMPHOCYTIC ACTIVATION MOLECULE"/>
    <property type="match status" value="1"/>
</dbReference>
<keyword evidence="6" id="KW-1133">Transmembrane helix</keyword>
<feature type="transmembrane region" description="Helical" evidence="6">
    <location>
        <begin position="211"/>
        <end position="230"/>
    </location>
</feature>
<organism evidence="8 9">
    <name type="scientific">Stegastes partitus</name>
    <name type="common">bicolor damselfish</name>
    <dbReference type="NCBI Taxonomy" id="144197"/>
    <lineage>
        <taxon>Eukaryota</taxon>
        <taxon>Metazoa</taxon>
        <taxon>Chordata</taxon>
        <taxon>Craniata</taxon>
        <taxon>Vertebrata</taxon>
        <taxon>Euteleostomi</taxon>
        <taxon>Actinopterygii</taxon>
        <taxon>Neopterygii</taxon>
        <taxon>Teleostei</taxon>
        <taxon>Neoteleostei</taxon>
        <taxon>Acanthomorphata</taxon>
        <taxon>Ovalentaria</taxon>
        <taxon>Pomacentridae</taxon>
        <taxon>Stegastes</taxon>
    </lineage>
</organism>
<keyword evidence="6" id="KW-0812">Transmembrane</keyword>
<evidence type="ECO:0000313" key="8">
    <source>
        <dbReference type="Proteomes" id="UP000694891"/>
    </source>
</evidence>
<dbReference type="InterPro" id="IPR036179">
    <property type="entry name" value="Ig-like_dom_sf"/>
</dbReference>
<evidence type="ECO:0000256" key="3">
    <source>
        <dbReference type="ARBA" id="ARBA00023136"/>
    </source>
</evidence>
<feature type="compositionally biased region" description="Polar residues" evidence="5">
    <location>
        <begin position="286"/>
        <end position="302"/>
    </location>
</feature>
<sequence length="374" mass="41661">MLLLLLTCWIITGIVTEVPSMIHYGQKNSSMCLHVQKSSPNKKGVKWTLKEKVIVFENAINPNFTKKVVYSPGNLSLCLNELTDTDNGIYEVSFMDFFTTISETHEVIVEEMVPRPVMIMSGLQSNLSAGFCNITVNCSIHDKWLWFECEGESCRTSQKSFSKFNITIYTDNGTVVCSANNHVSRNDTSQSIAMCFHSAESENKEEPQNPFILALVTAVLIFLCICAFLIKKLVSAACHRHRTRTRTAQVIQSQPVEARPQSEPRVSTSSSSSQAEPCYENVDVPQPNQTSSPRVELGSKQSHQVDTVYSILQMPKAAASLDKNDSSKDTRGHENREEGLTSIALDEAQSPIQVDTLYSVLQKPKTLSHSTTNR</sequence>
<evidence type="ECO:0000256" key="7">
    <source>
        <dbReference type="SAM" id="SignalP"/>
    </source>
</evidence>
<evidence type="ECO:0000256" key="2">
    <source>
        <dbReference type="ARBA" id="ARBA00022729"/>
    </source>
</evidence>
<dbReference type="AlphaFoldDB" id="A0A9Y4NEC0"/>
<feature type="compositionally biased region" description="Basic and acidic residues" evidence="5">
    <location>
        <begin position="322"/>
        <end position="339"/>
    </location>
</feature>
<proteinExistence type="predicted"/>
<evidence type="ECO:0000256" key="5">
    <source>
        <dbReference type="SAM" id="MobiDB-lite"/>
    </source>
</evidence>
<feature type="signal peptide" evidence="7">
    <location>
        <begin position="1"/>
        <end position="16"/>
    </location>
</feature>
<protein>
    <submittedName>
        <fullName evidence="9">SLAM family member 9</fullName>
    </submittedName>
</protein>